<reference evidence="2" key="1">
    <citation type="submission" date="2021-01" db="EMBL/GenBank/DDBJ databases">
        <authorList>
            <person name="Corre E."/>
            <person name="Pelletier E."/>
            <person name="Niang G."/>
            <person name="Scheremetjew M."/>
            <person name="Finn R."/>
            <person name="Kale V."/>
            <person name="Holt S."/>
            <person name="Cochrane G."/>
            <person name="Meng A."/>
            <person name="Brown T."/>
            <person name="Cohen L."/>
        </authorList>
    </citation>
    <scope>NUCLEOTIDE SEQUENCE</scope>
    <source>
        <strain evidence="2">CCMP 769</strain>
    </source>
</reference>
<name>A0A7S3E759_9RHOD</name>
<evidence type="ECO:0000313" key="1">
    <source>
        <dbReference type="EMBL" id="CAE0032946.1"/>
    </source>
</evidence>
<protein>
    <submittedName>
        <fullName evidence="2">Uncharacterized protein</fullName>
    </submittedName>
</protein>
<accession>A0A7S3E759</accession>
<dbReference type="EMBL" id="HBHW01001110">
    <property type="protein sequence ID" value="CAE0032949.1"/>
    <property type="molecule type" value="Transcribed_RNA"/>
</dbReference>
<sequence>MPTAFESNHSHILRGDTLYRKHTRIIPTVDHFSDHTDVEEDTFIHDINSAGFTLFDCGSYAFAPEKVIERKSLLDKVPRIEVCLRDSVSDPGFRVVGVMRFDFSTGKFFKSQQLFHERYETDWSNGQFIEVGTGYRSEWGKTETTKEAHVSGLWRGENGSERETNLDADITQALLLPGGLFLLSDKTADGEMELELGWLIDETTRYAKHPSFFRTVVLVQEAFPPYPALFYDSCRITMATKYSAEGDLLGSTRNVERRV</sequence>
<organism evidence="2">
    <name type="scientific">Rhodosorus marinus</name>
    <dbReference type="NCBI Taxonomy" id="101924"/>
    <lineage>
        <taxon>Eukaryota</taxon>
        <taxon>Rhodophyta</taxon>
        <taxon>Stylonematophyceae</taxon>
        <taxon>Stylonematales</taxon>
        <taxon>Stylonemataceae</taxon>
        <taxon>Rhodosorus</taxon>
    </lineage>
</organism>
<evidence type="ECO:0000313" key="2">
    <source>
        <dbReference type="EMBL" id="CAE0032949.1"/>
    </source>
</evidence>
<proteinExistence type="predicted"/>
<dbReference type="EMBL" id="HBHW01001107">
    <property type="protein sequence ID" value="CAE0032946.1"/>
    <property type="molecule type" value="Transcribed_RNA"/>
</dbReference>
<gene>
    <name evidence="1" type="ORF">RMAR00112_LOCUS886</name>
    <name evidence="2" type="ORF">RMAR00112_LOCUS889</name>
</gene>
<dbReference type="AlphaFoldDB" id="A0A7S3E759"/>